<sequence length="188" mass="20470">MKRVTLLPLFLALLSSVAPVIAQTNLELATLAAPEAYRANATVYGYNADGTFVLLREGSNHLVCIGDDPSKEGFSVVAYHKDLDPFMARGRELKAMGKSFDEIFATREAEAQAGKLVIPDKSTLTVYQADLDDNGSPINPYLRYVVYIPFATAEETGLPTGPMSDGGPWIMDPGTHRAHIMITPPRKD</sequence>
<name>A0ABW7N3U9_9BACT</name>
<proteinExistence type="predicted"/>
<evidence type="ECO:0000256" key="1">
    <source>
        <dbReference type="SAM" id="SignalP"/>
    </source>
</evidence>
<keyword evidence="3" id="KW-1185">Reference proteome</keyword>
<dbReference type="EMBL" id="JBIPKE010000011">
    <property type="protein sequence ID" value="MFH6982278.1"/>
    <property type="molecule type" value="Genomic_DNA"/>
</dbReference>
<dbReference type="RefSeq" id="WP_395416028.1">
    <property type="nucleotide sequence ID" value="NZ_JBIPKE010000011.1"/>
</dbReference>
<feature type="chain" id="PRO_5047424372" evidence="1">
    <location>
        <begin position="23"/>
        <end position="188"/>
    </location>
</feature>
<evidence type="ECO:0000313" key="3">
    <source>
        <dbReference type="Proteomes" id="UP001610063"/>
    </source>
</evidence>
<dbReference type="Proteomes" id="UP001610063">
    <property type="component" value="Unassembled WGS sequence"/>
</dbReference>
<accession>A0ABW7N3U9</accession>
<organism evidence="2 3">
    <name type="scientific">Marinoscillum luteum</name>
    <dbReference type="NCBI Taxonomy" id="861051"/>
    <lineage>
        <taxon>Bacteria</taxon>
        <taxon>Pseudomonadati</taxon>
        <taxon>Bacteroidota</taxon>
        <taxon>Cytophagia</taxon>
        <taxon>Cytophagales</taxon>
        <taxon>Reichenbachiellaceae</taxon>
        <taxon>Marinoscillum</taxon>
    </lineage>
</organism>
<keyword evidence="1" id="KW-0732">Signal</keyword>
<comment type="caution">
    <text evidence="2">The sequence shown here is derived from an EMBL/GenBank/DDBJ whole genome shotgun (WGS) entry which is preliminary data.</text>
</comment>
<gene>
    <name evidence="2" type="ORF">ACHKAR_02455</name>
</gene>
<feature type="signal peptide" evidence="1">
    <location>
        <begin position="1"/>
        <end position="22"/>
    </location>
</feature>
<protein>
    <submittedName>
        <fullName evidence="2">Uncharacterized protein</fullName>
    </submittedName>
</protein>
<reference evidence="2 3" key="1">
    <citation type="journal article" date="2013" name="Int. J. Syst. Evol. Microbiol.">
        <title>Marinoscillum luteum sp. nov., isolated from marine sediment.</title>
        <authorList>
            <person name="Cha I.T."/>
            <person name="Park S.J."/>
            <person name="Kim S.J."/>
            <person name="Kim J.G."/>
            <person name="Jung M.Y."/>
            <person name="Shin K.S."/>
            <person name="Kwon K.K."/>
            <person name="Yang S.H."/>
            <person name="Seo Y.S."/>
            <person name="Rhee S.K."/>
        </authorList>
    </citation>
    <scope>NUCLEOTIDE SEQUENCE [LARGE SCALE GENOMIC DNA]</scope>
    <source>
        <strain evidence="2 3">KCTC 23939</strain>
    </source>
</reference>
<evidence type="ECO:0000313" key="2">
    <source>
        <dbReference type="EMBL" id="MFH6982278.1"/>
    </source>
</evidence>